<dbReference type="InterPro" id="IPR012334">
    <property type="entry name" value="Pectin_lyas_fold"/>
</dbReference>
<dbReference type="InterPro" id="IPR039448">
    <property type="entry name" value="Beta_helix"/>
</dbReference>
<dbReference type="eggNOG" id="ENOG5033BGI">
    <property type="taxonomic scope" value="Bacteria"/>
</dbReference>
<dbReference type="InterPro" id="IPR011050">
    <property type="entry name" value="Pectin_lyase_fold/virulence"/>
</dbReference>
<evidence type="ECO:0000259" key="2">
    <source>
        <dbReference type="Pfam" id="PF13229"/>
    </source>
</evidence>
<accession>B5I3Z3</accession>
<gene>
    <name evidence="3" type="ORF">SSEG_06096</name>
</gene>
<dbReference type="Pfam" id="PF13229">
    <property type="entry name" value="Beta_helix"/>
    <property type="match status" value="1"/>
</dbReference>
<dbReference type="HOGENOM" id="CLU_026374_0_0_11"/>
<evidence type="ECO:0000313" key="3">
    <source>
        <dbReference type="EMBL" id="EDY59799.1"/>
    </source>
</evidence>
<dbReference type="EMBL" id="CM000951">
    <property type="protein sequence ID" value="EDY59799.1"/>
    <property type="molecule type" value="Genomic_DNA"/>
</dbReference>
<reference evidence="3" key="1">
    <citation type="submission" date="2009-10" db="EMBL/GenBank/DDBJ databases">
        <title>The genome sequence of Streptomyces sviceus strain ATCC 29083.</title>
        <authorList>
            <consortium name="The Broad Institute Genome Sequencing Platform"/>
            <consortium name="Broad Institute Microbial Sequencing Center"/>
            <person name="Fischbach M."/>
            <person name="Godfrey P."/>
            <person name="Ward D."/>
            <person name="Young S."/>
            <person name="Zeng Q."/>
            <person name="Koehrsen M."/>
            <person name="Alvarado L."/>
            <person name="Berlin A.M."/>
            <person name="Bochicchio J."/>
            <person name="Borenstein D."/>
            <person name="Chapman S.B."/>
            <person name="Chen Z."/>
            <person name="Engels R."/>
            <person name="Freedman E."/>
            <person name="Gellesch M."/>
            <person name="Goldberg J."/>
            <person name="Griggs A."/>
            <person name="Gujja S."/>
            <person name="Heilman E.R."/>
            <person name="Heiman D.I."/>
            <person name="Hepburn T.A."/>
            <person name="Howarth C."/>
            <person name="Jen D."/>
            <person name="Larson L."/>
            <person name="Lewis B."/>
            <person name="Mehta T."/>
            <person name="Park D."/>
            <person name="Pearson M."/>
            <person name="Richards J."/>
            <person name="Roberts A."/>
            <person name="Saif S."/>
            <person name="Shea T.D."/>
            <person name="Shenoy N."/>
            <person name="Sisk P."/>
            <person name="Stolte C."/>
            <person name="Sykes S.N."/>
            <person name="Thomson T."/>
            <person name="Walk T."/>
            <person name="White J."/>
            <person name="Yandava C."/>
            <person name="Straight P."/>
            <person name="Clardy J."/>
            <person name="Hung D."/>
            <person name="Kolter R."/>
            <person name="Mekalanos J."/>
            <person name="Walker S."/>
            <person name="Walsh C.T."/>
            <person name="Wieland-Brown L.C."/>
            <person name="Haas B."/>
            <person name="Nusbaum C."/>
            <person name="Birren B."/>
        </authorList>
    </citation>
    <scope>NUCLEOTIDE SEQUENCE [LARGE SCALE GENOMIC DNA]</scope>
    <source>
        <strain evidence="3">ATCC 29083</strain>
    </source>
</reference>
<dbReference type="Proteomes" id="UP000002785">
    <property type="component" value="Chromosome"/>
</dbReference>
<dbReference type="InterPro" id="IPR006626">
    <property type="entry name" value="PbH1"/>
</dbReference>
<feature type="region of interest" description="Disordered" evidence="1">
    <location>
        <begin position="381"/>
        <end position="400"/>
    </location>
</feature>
<dbReference type="AlphaFoldDB" id="B5I3Z3"/>
<name>B5I3Z3_STRX2</name>
<feature type="region of interest" description="Disordered" evidence="1">
    <location>
        <begin position="98"/>
        <end position="117"/>
    </location>
</feature>
<sequence>MRSRTGWNCDDMSVIMPHPCHGSVSGAAWCCAGRSRTRSGRGCGSGTGRRPIRRVLSRTPRAGPPVPVSHVRVTVCGPRIGVRSAIEQTGAMLRQRNEGDGATGLQRPAHTKSTGAVAGPLRPSVAAGLCATALLLAGCSVPAPYVPLLENPKDGRVFYLSPQGDDGDDGRTPQTAWRTLSRADAVRFKPGDRLRLKAGARFPGSLSIGQGDAGNARRPVVIDSYGEGRATITARGTRGIEVHNTSGVIVRDLALVGDAASYGSHEGIALVNDLPDGRKLPYVRVSDVEVSGFRDGLRLHGGSGASGFRDVVISDCTLHDNQDAGLVADGPPFSADAPSYAHDKLTVSRVTTYRNVGDPLAADRNTGSGIVLGSVHRGRVERSVSHDNGSSSAPDAVEGPEGIWTYDSSWMTLEKNISYGNHTGSTVDGGGFGLDNNVSHSLMQYNLAYGNDGSGFLAYSAAPNTAHRDNTIRYNISHNDSRKLPQYGGIVALGSRVGDLSIYQNTVLTKANGAVRAPALRLEPSLRGVTVRNNVFVTNGSPVVSAQGAFDASSVLMQGNDYHGSPGWALLWGGHEYTDMATWRQETGQESLGAQATGSDRDPCLTQVPLPAAGPNLRGSGPTSGALAGRCADTLSAAAVDLRSMGVDPGQVDYFGAPLSGSPGVGAVQTGPTA</sequence>
<evidence type="ECO:0000256" key="1">
    <source>
        <dbReference type="SAM" id="MobiDB-lite"/>
    </source>
</evidence>
<dbReference type="SMART" id="SM00710">
    <property type="entry name" value="PbH1"/>
    <property type="match status" value="7"/>
</dbReference>
<dbReference type="Gene3D" id="2.160.20.10">
    <property type="entry name" value="Single-stranded right-handed beta-helix, Pectin lyase-like"/>
    <property type="match status" value="1"/>
</dbReference>
<proteinExistence type="predicted"/>
<protein>
    <submittedName>
        <fullName evidence="3">PA14 domain-containing protein</fullName>
    </submittedName>
</protein>
<evidence type="ECO:0000313" key="4">
    <source>
        <dbReference type="Proteomes" id="UP000002785"/>
    </source>
</evidence>
<dbReference type="SUPFAM" id="SSF51126">
    <property type="entry name" value="Pectin lyase-like"/>
    <property type="match status" value="1"/>
</dbReference>
<feature type="domain" description="Right handed beta helix" evidence="2">
    <location>
        <begin position="284"/>
        <end position="471"/>
    </location>
</feature>
<keyword evidence="4" id="KW-1185">Reference proteome</keyword>
<organism evidence="3 4">
    <name type="scientific">Streptomyces sviceus (strain ATCC 29083 / DSM 924 / JCM 4929 / NBRC 13980 / NCIMB 11184 / NRRL 5439 / UC 5370)</name>
    <dbReference type="NCBI Taxonomy" id="463191"/>
    <lineage>
        <taxon>Bacteria</taxon>
        <taxon>Bacillati</taxon>
        <taxon>Actinomycetota</taxon>
        <taxon>Actinomycetes</taxon>
        <taxon>Kitasatosporales</taxon>
        <taxon>Streptomycetaceae</taxon>
        <taxon>Streptomyces</taxon>
    </lineage>
</organism>